<evidence type="ECO:0000259" key="6">
    <source>
        <dbReference type="PROSITE" id="PS50262"/>
    </source>
</evidence>
<feature type="transmembrane region" description="Helical" evidence="5">
    <location>
        <begin position="405"/>
        <end position="430"/>
    </location>
</feature>
<dbReference type="PANTHER" id="PTHR46641">
    <property type="entry name" value="FMRFAMIDE RECEPTOR-RELATED"/>
    <property type="match status" value="1"/>
</dbReference>
<evidence type="ECO:0000256" key="4">
    <source>
        <dbReference type="ARBA" id="ARBA00023136"/>
    </source>
</evidence>
<keyword evidence="3 5" id="KW-1133">Transmembrane helix</keyword>
<dbReference type="PROSITE" id="PS50262">
    <property type="entry name" value="G_PROTEIN_RECEP_F1_2"/>
    <property type="match status" value="1"/>
</dbReference>
<keyword evidence="2 5" id="KW-0812">Transmembrane</keyword>
<organism evidence="7 8">
    <name type="scientific">Parastrongyloides trichosuri</name>
    <name type="common">Possum-specific nematode worm</name>
    <dbReference type="NCBI Taxonomy" id="131310"/>
    <lineage>
        <taxon>Eukaryota</taxon>
        <taxon>Metazoa</taxon>
        <taxon>Ecdysozoa</taxon>
        <taxon>Nematoda</taxon>
        <taxon>Chromadorea</taxon>
        <taxon>Rhabditida</taxon>
        <taxon>Tylenchina</taxon>
        <taxon>Panagrolaimomorpha</taxon>
        <taxon>Strongyloidoidea</taxon>
        <taxon>Strongyloididae</taxon>
        <taxon>Parastrongyloides</taxon>
    </lineage>
</organism>
<evidence type="ECO:0000313" key="7">
    <source>
        <dbReference type="Proteomes" id="UP000038045"/>
    </source>
</evidence>
<keyword evidence="7" id="KW-1185">Reference proteome</keyword>
<dbReference type="WBParaSite" id="PTRK_0001295800.1">
    <property type="protein sequence ID" value="PTRK_0001295800.1"/>
    <property type="gene ID" value="PTRK_0001295800"/>
</dbReference>
<dbReference type="InterPro" id="IPR017452">
    <property type="entry name" value="GPCR_Rhodpsn_7TM"/>
</dbReference>
<feature type="transmembrane region" description="Helical" evidence="5">
    <location>
        <begin position="65"/>
        <end position="89"/>
    </location>
</feature>
<feature type="transmembrane region" description="Helical" evidence="5">
    <location>
        <begin position="109"/>
        <end position="130"/>
    </location>
</feature>
<sequence length="459" mass="52652">MEEAYCDSSNISIPQEYELEERSRLIALISGPFSMATLLFGVIGNVNILLVIAHISTLEKFNSRFISSVIVLALCNTITLLSSIEVYVLPYCIEYFMGYQPTPSMIKPITFALSNSFRTASIWMVLYITFQRFRAVSQPFRERQRLSTIKIRRSQTFHTTMSSKKCIEISEEEGKIRRNGKESLSGTTNRNNNTHEEFSFSSLFMHKFDFNDFKVPLLVVFGAIIFSIPNYLEVKAIRCPNGDIRIVQTALRENYWYRVILRVIIKSLFEMSGPFVLVLSLTIATQLIIARSMRQRKLLMGQIEKGKQVENEALLKSTSENYHKGSSESNSEVMKINILPGPLQKQRSSARQRLVCHLEKFQSQRQANENNINITAVMLAIKFLILHSLTIALDTLEAFEYTDVGFFNLLVAISNLFVLLDLSTNCLLYARWKKKNKENGFIKKGLCDVMKFILPHKYS</sequence>
<feature type="transmembrane region" description="Helical" evidence="5">
    <location>
        <begin position="372"/>
        <end position="393"/>
    </location>
</feature>
<evidence type="ECO:0000256" key="1">
    <source>
        <dbReference type="ARBA" id="ARBA00004370"/>
    </source>
</evidence>
<evidence type="ECO:0000256" key="3">
    <source>
        <dbReference type="ARBA" id="ARBA00022989"/>
    </source>
</evidence>
<evidence type="ECO:0000256" key="2">
    <source>
        <dbReference type="ARBA" id="ARBA00022692"/>
    </source>
</evidence>
<name>A0A0N4ZWC7_PARTI</name>
<protein>
    <submittedName>
        <fullName evidence="8">G_PROTEIN_RECEP_F1_2 domain-containing protein</fullName>
    </submittedName>
</protein>
<dbReference type="GO" id="GO:0016020">
    <property type="term" value="C:membrane"/>
    <property type="evidence" value="ECO:0007669"/>
    <property type="project" value="UniProtKB-SubCell"/>
</dbReference>
<keyword evidence="4 5" id="KW-0472">Membrane</keyword>
<dbReference type="PANTHER" id="PTHR46641:SF2">
    <property type="entry name" value="FMRFAMIDE RECEPTOR"/>
    <property type="match status" value="1"/>
</dbReference>
<dbReference type="Gene3D" id="1.20.1070.10">
    <property type="entry name" value="Rhodopsin 7-helix transmembrane proteins"/>
    <property type="match status" value="1"/>
</dbReference>
<evidence type="ECO:0000313" key="8">
    <source>
        <dbReference type="WBParaSite" id="PTRK_0001295800.1"/>
    </source>
</evidence>
<reference evidence="8" key="1">
    <citation type="submission" date="2017-02" db="UniProtKB">
        <authorList>
            <consortium name="WormBaseParasite"/>
        </authorList>
    </citation>
    <scope>IDENTIFICATION</scope>
</reference>
<dbReference type="STRING" id="131310.A0A0N4ZWC7"/>
<accession>A0A0N4ZWC7</accession>
<dbReference type="SUPFAM" id="SSF81321">
    <property type="entry name" value="Family A G protein-coupled receptor-like"/>
    <property type="match status" value="1"/>
</dbReference>
<feature type="transmembrane region" description="Helical" evidence="5">
    <location>
        <begin position="25"/>
        <end position="53"/>
    </location>
</feature>
<dbReference type="Proteomes" id="UP000038045">
    <property type="component" value="Unplaced"/>
</dbReference>
<dbReference type="InterPro" id="IPR052954">
    <property type="entry name" value="GPCR-Ligand_Int"/>
</dbReference>
<feature type="transmembrane region" description="Helical" evidence="5">
    <location>
        <begin position="215"/>
        <end position="232"/>
    </location>
</feature>
<proteinExistence type="predicted"/>
<dbReference type="AlphaFoldDB" id="A0A0N4ZWC7"/>
<feature type="transmembrane region" description="Helical" evidence="5">
    <location>
        <begin position="271"/>
        <end position="290"/>
    </location>
</feature>
<feature type="domain" description="G-protein coupled receptors family 1 profile" evidence="6">
    <location>
        <begin position="44"/>
        <end position="147"/>
    </location>
</feature>
<comment type="subcellular location">
    <subcellularLocation>
        <location evidence="1">Membrane</location>
    </subcellularLocation>
</comment>
<evidence type="ECO:0000256" key="5">
    <source>
        <dbReference type="SAM" id="Phobius"/>
    </source>
</evidence>